<dbReference type="RefSeq" id="WP_069959164.1">
    <property type="nucleotide sequence ID" value="NZ_MCGG01000067.1"/>
</dbReference>
<accession>A0A1E5Q4A4</accession>
<organism evidence="1 2">
    <name type="scientific">Magnetovibrio blakemorei</name>
    <dbReference type="NCBI Taxonomy" id="28181"/>
    <lineage>
        <taxon>Bacteria</taxon>
        <taxon>Pseudomonadati</taxon>
        <taxon>Pseudomonadota</taxon>
        <taxon>Alphaproteobacteria</taxon>
        <taxon>Rhodospirillales</taxon>
        <taxon>Magnetovibrionaceae</taxon>
        <taxon>Magnetovibrio</taxon>
    </lineage>
</organism>
<name>A0A1E5Q4A4_9PROT</name>
<proteinExistence type="predicted"/>
<dbReference type="STRING" id="28181.BEN30_00795"/>
<dbReference type="Proteomes" id="UP000095347">
    <property type="component" value="Unassembled WGS sequence"/>
</dbReference>
<comment type="caution">
    <text evidence="1">The sequence shown here is derived from an EMBL/GenBank/DDBJ whole genome shotgun (WGS) entry which is preliminary data.</text>
</comment>
<evidence type="ECO:0000313" key="2">
    <source>
        <dbReference type="Proteomes" id="UP000095347"/>
    </source>
</evidence>
<keyword evidence="2" id="KW-1185">Reference proteome</keyword>
<reference evidence="2" key="1">
    <citation type="submission" date="2016-07" db="EMBL/GenBank/DDBJ databases">
        <authorList>
            <person name="Florea S."/>
            <person name="Webb J.S."/>
            <person name="Jaromczyk J."/>
            <person name="Schardl C.L."/>
        </authorList>
    </citation>
    <scope>NUCLEOTIDE SEQUENCE [LARGE SCALE GENOMIC DNA]</scope>
    <source>
        <strain evidence="2">MV-1</strain>
    </source>
</reference>
<dbReference type="EMBL" id="MCGG01000067">
    <property type="protein sequence ID" value="OEJ64662.1"/>
    <property type="molecule type" value="Genomic_DNA"/>
</dbReference>
<evidence type="ECO:0000313" key="1">
    <source>
        <dbReference type="EMBL" id="OEJ64662.1"/>
    </source>
</evidence>
<protein>
    <submittedName>
        <fullName evidence="1">Uncharacterized protein</fullName>
    </submittedName>
</protein>
<sequence>MSFVRTPQTSVRSRKGTGGFLLDADTGKMRDPITVKQWMVLWTYQGQDFALKGTFDFIADLATVFREREHEYFWLKVREFPQSAYWKNPPLGVFCKVELLPCTKHFPATLYMRASNTARAFDSKNFWRFWDDFYDQDGMGGLPDNFEMRRLRS</sequence>
<gene>
    <name evidence="1" type="ORF">BEN30_00795</name>
</gene>
<dbReference type="AlphaFoldDB" id="A0A1E5Q4A4"/>